<dbReference type="InterPro" id="IPR036291">
    <property type="entry name" value="NAD(P)-bd_dom_sf"/>
</dbReference>
<dbReference type="SUPFAM" id="SSF51735">
    <property type="entry name" value="NAD(P)-binding Rossmann-fold domains"/>
    <property type="match status" value="1"/>
</dbReference>
<feature type="domain" description="D-isomer specific 2-hydroxyacid dehydrogenase NAD-binding" evidence="5">
    <location>
        <begin position="102"/>
        <end position="271"/>
    </location>
</feature>
<dbReference type="Gene3D" id="3.40.50.720">
    <property type="entry name" value="NAD(P)-binding Rossmann-like Domain"/>
    <property type="match status" value="2"/>
</dbReference>
<dbReference type="AlphaFoldDB" id="A0A437MC46"/>
<keyword evidence="1 3" id="KW-0560">Oxidoreductase</keyword>
<dbReference type="Pfam" id="PF00389">
    <property type="entry name" value="2-Hacid_dh"/>
    <property type="match status" value="1"/>
</dbReference>
<accession>A0A437MC46</accession>
<gene>
    <name evidence="6" type="ORF">EOD43_14205</name>
</gene>
<dbReference type="CDD" id="cd05300">
    <property type="entry name" value="2-Hacid_dh_1"/>
    <property type="match status" value="1"/>
</dbReference>
<protein>
    <submittedName>
        <fullName evidence="6">D-2-hydroxyacid dehydrogenase</fullName>
    </submittedName>
</protein>
<evidence type="ECO:0000313" key="7">
    <source>
        <dbReference type="Proteomes" id="UP000282971"/>
    </source>
</evidence>
<evidence type="ECO:0000259" key="4">
    <source>
        <dbReference type="Pfam" id="PF00389"/>
    </source>
</evidence>
<sequence>MPGHLRHHFEGRLPDGVEPLYFDTVEANFEGASKVDVAWFDHRAQQKNMNVFAHADRLRWTHVIGAGIEHLPLDTLRERGVRLTNGAGINASVVAEYAVMGVLVGAKRFDEVVRAHDRAEWLPDSPGKIELEGARALVVGLGHIGGKIADRLRAFEMRVDAVRNNPRPGDGTMGPHEWQEKAGDYDFIIVAAPSTEETRALVDAAVIARMKPTAWLVNIARGPLIDREPMIEALREGRIGGAFLDVTDPEPLTPDDPLWKAPNTIVTMHLSGRAQTGLFRRAADLFLRNLDAYMKGAPLQNEIDLAQGY</sequence>
<dbReference type="InterPro" id="IPR029753">
    <property type="entry name" value="D-isomer_DH_CS"/>
</dbReference>
<keyword evidence="2" id="KW-0520">NAD</keyword>
<evidence type="ECO:0000256" key="2">
    <source>
        <dbReference type="ARBA" id="ARBA00023027"/>
    </source>
</evidence>
<dbReference type="PANTHER" id="PTHR43333:SF1">
    <property type="entry name" value="D-ISOMER SPECIFIC 2-HYDROXYACID DEHYDROGENASE NAD-BINDING DOMAIN-CONTAINING PROTEIN"/>
    <property type="match status" value="1"/>
</dbReference>
<comment type="caution">
    <text evidence="6">The sequence shown here is derived from an EMBL/GenBank/DDBJ whole genome shotgun (WGS) entry which is preliminary data.</text>
</comment>
<dbReference type="SUPFAM" id="SSF52283">
    <property type="entry name" value="Formate/glycerate dehydrogenase catalytic domain-like"/>
    <property type="match status" value="1"/>
</dbReference>
<dbReference type="PROSITE" id="PS00671">
    <property type="entry name" value="D_2_HYDROXYACID_DH_3"/>
    <property type="match status" value="1"/>
</dbReference>
<dbReference type="InterPro" id="IPR006140">
    <property type="entry name" value="D-isomer_DH_NAD-bd"/>
</dbReference>
<dbReference type="Proteomes" id="UP000282971">
    <property type="component" value="Unassembled WGS sequence"/>
</dbReference>
<dbReference type="OrthoDB" id="9787219at2"/>
<evidence type="ECO:0000256" key="1">
    <source>
        <dbReference type="ARBA" id="ARBA00023002"/>
    </source>
</evidence>
<dbReference type="GO" id="GO:0016616">
    <property type="term" value="F:oxidoreductase activity, acting on the CH-OH group of donors, NAD or NADP as acceptor"/>
    <property type="evidence" value="ECO:0007669"/>
    <property type="project" value="InterPro"/>
</dbReference>
<dbReference type="Pfam" id="PF02826">
    <property type="entry name" value="2-Hacid_dh_C"/>
    <property type="match status" value="1"/>
</dbReference>
<evidence type="ECO:0000256" key="3">
    <source>
        <dbReference type="RuleBase" id="RU003719"/>
    </source>
</evidence>
<proteinExistence type="inferred from homology"/>
<reference evidence="6 7" key="1">
    <citation type="submission" date="2019-01" db="EMBL/GenBank/DDBJ databases">
        <authorList>
            <person name="Chen W.-M."/>
        </authorList>
    </citation>
    <scope>NUCLEOTIDE SEQUENCE [LARGE SCALE GENOMIC DNA]</scope>
    <source>
        <strain evidence="6 7">CCP-7</strain>
    </source>
</reference>
<dbReference type="GO" id="GO:0051287">
    <property type="term" value="F:NAD binding"/>
    <property type="evidence" value="ECO:0007669"/>
    <property type="project" value="InterPro"/>
</dbReference>
<comment type="similarity">
    <text evidence="3">Belongs to the D-isomer specific 2-hydroxyacid dehydrogenase family.</text>
</comment>
<dbReference type="InterPro" id="IPR006139">
    <property type="entry name" value="D-isomer_2_OHA_DH_cat_dom"/>
</dbReference>
<organism evidence="6 7">
    <name type="scientific">Sphingomonas crocodyli</name>
    <dbReference type="NCBI Taxonomy" id="1979270"/>
    <lineage>
        <taxon>Bacteria</taxon>
        <taxon>Pseudomonadati</taxon>
        <taxon>Pseudomonadota</taxon>
        <taxon>Alphaproteobacteria</taxon>
        <taxon>Sphingomonadales</taxon>
        <taxon>Sphingomonadaceae</taxon>
        <taxon>Sphingomonas</taxon>
    </lineage>
</organism>
<evidence type="ECO:0000259" key="5">
    <source>
        <dbReference type="Pfam" id="PF02826"/>
    </source>
</evidence>
<dbReference type="EMBL" id="SACN01000001">
    <property type="protein sequence ID" value="RVT95209.1"/>
    <property type="molecule type" value="Genomic_DNA"/>
</dbReference>
<dbReference type="PANTHER" id="PTHR43333">
    <property type="entry name" value="2-HACID_DH_C DOMAIN-CONTAINING PROTEIN"/>
    <property type="match status" value="1"/>
</dbReference>
<name>A0A437MC46_9SPHN</name>
<feature type="domain" description="D-isomer specific 2-hydroxyacid dehydrogenase catalytic" evidence="4">
    <location>
        <begin position="26"/>
        <end position="303"/>
    </location>
</feature>
<evidence type="ECO:0000313" key="6">
    <source>
        <dbReference type="EMBL" id="RVT95209.1"/>
    </source>
</evidence>
<keyword evidence="7" id="KW-1185">Reference proteome</keyword>